<dbReference type="AlphaFoldDB" id="A0A0F9SUM8"/>
<protein>
    <submittedName>
        <fullName evidence="1">Uncharacterized protein</fullName>
    </submittedName>
</protein>
<comment type="caution">
    <text evidence="1">The sequence shown here is derived from an EMBL/GenBank/DDBJ whole genome shotgun (WGS) entry which is preliminary data.</text>
</comment>
<reference evidence="1" key="1">
    <citation type="journal article" date="2015" name="Nature">
        <title>Complex archaea that bridge the gap between prokaryotes and eukaryotes.</title>
        <authorList>
            <person name="Spang A."/>
            <person name="Saw J.H."/>
            <person name="Jorgensen S.L."/>
            <person name="Zaremba-Niedzwiedzka K."/>
            <person name="Martijn J."/>
            <person name="Lind A.E."/>
            <person name="van Eijk R."/>
            <person name="Schleper C."/>
            <person name="Guy L."/>
            <person name="Ettema T.J."/>
        </authorList>
    </citation>
    <scope>NUCLEOTIDE SEQUENCE</scope>
</reference>
<proteinExistence type="predicted"/>
<name>A0A0F9SUM8_9ZZZZ</name>
<dbReference type="EMBL" id="LAZR01000401">
    <property type="protein sequence ID" value="KKN70599.1"/>
    <property type="molecule type" value="Genomic_DNA"/>
</dbReference>
<sequence>MGQMIQCYIFDSSDGTIDTVPSFNGTFGTSHLLLVLVVPAPQPPLTKPIGPKAVVDSSLVSDLNLSMASLYLFRGTRNISIAAFLASVNVPYQFPVASPSNASRMKVSGPVYTTSKPFFCSTCVMSVHLFLFSCSPHAARANAIPARMDNHT</sequence>
<gene>
    <name evidence="1" type="ORF">LCGC14_0430300</name>
</gene>
<accession>A0A0F9SUM8</accession>
<organism evidence="1">
    <name type="scientific">marine sediment metagenome</name>
    <dbReference type="NCBI Taxonomy" id="412755"/>
    <lineage>
        <taxon>unclassified sequences</taxon>
        <taxon>metagenomes</taxon>
        <taxon>ecological metagenomes</taxon>
    </lineage>
</organism>
<evidence type="ECO:0000313" key="1">
    <source>
        <dbReference type="EMBL" id="KKN70599.1"/>
    </source>
</evidence>